<dbReference type="Proteomes" id="UP000325081">
    <property type="component" value="Unassembled WGS sequence"/>
</dbReference>
<keyword evidence="2" id="KW-1133">Transmembrane helix</keyword>
<evidence type="ECO:0000256" key="2">
    <source>
        <dbReference type="SAM" id="Phobius"/>
    </source>
</evidence>
<dbReference type="GO" id="GO:0016301">
    <property type="term" value="F:kinase activity"/>
    <property type="evidence" value="ECO:0007669"/>
    <property type="project" value="UniProtKB-KW"/>
</dbReference>
<keyword evidence="3" id="KW-0808">Transferase</keyword>
<feature type="region of interest" description="Disordered" evidence="1">
    <location>
        <begin position="1"/>
        <end position="40"/>
    </location>
</feature>
<dbReference type="OrthoDB" id="1886721at2759"/>
<name>A0A5A7R869_STRAF</name>
<sequence>MDSDKIHGRRKFSSCFNPTAAEDAPPDDGNSRRKKKKARRSLSGFMKAVFFKMPLWKTLRMKRWKRDSYRSNNGIPTKKPMTKKKMPPWKIFSDLDEETSSSGEKSGRLSLFSSTSSLRLSSISSNSSSGSERGKIMSNCLESSQTSTNINIRQHAMKLVNISKSCDCRGLMFIILVCLVALIFCGKAFAIVTCTSAWLFLAPRRAGPKCKGPRANDAEDSKEYKKRVIMEGFLERNEKSRVVP</sequence>
<evidence type="ECO:0000313" key="4">
    <source>
        <dbReference type="Proteomes" id="UP000325081"/>
    </source>
</evidence>
<keyword evidence="2" id="KW-0472">Membrane</keyword>
<dbReference type="AlphaFoldDB" id="A0A5A7R869"/>
<dbReference type="InterPro" id="IPR040411">
    <property type="entry name" value="At5g23160-like"/>
</dbReference>
<keyword evidence="2" id="KW-0812">Transmembrane</keyword>
<organism evidence="3 4">
    <name type="scientific">Striga asiatica</name>
    <name type="common">Asiatic witchweed</name>
    <name type="synonym">Buchnera asiatica</name>
    <dbReference type="NCBI Taxonomy" id="4170"/>
    <lineage>
        <taxon>Eukaryota</taxon>
        <taxon>Viridiplantae</taxon>
        <taxon>Streptophyta</taxon>
        <taxon>Embryophyta</taxon>
        <taxon>Tracheophyta</taxon>
        <taxon>Spermatophyta</taxon>
        <taxon>Magnoliopsida</taxon>
        <taxon>eudicotyledons</taxon>
        <taxon>Gunneridae</taxon>
        <taxon>Pentapetalae</taxon>
        <taxon>asterids</taxon>
        <taxon>lamiids</taxon>
        <taxon>Lamiales</taxon>
        <taxon>Orobanchaceae</taxon>
        <taxon>Buchnereae</taxon>
        <taxon>Striga</taxon>
    </lineage>
</organism>
<keyword evidence="3" id="KW-0418">Kinase</keyword>
<gene>
    <name evidence="3" type="ORF">STAS_31464</name>
</gene>
<feature type="region of interest" description="Disordered" evidence="1">
    <location>
        <begin position="67"/>
        <end position="88"/>
    </location>
</feature>
<accession>A0A5A7R869</accession>
<evidence type="ECO:0000256" key="1">
    <source>
        <dbReference type="SAM" id="MobiDB-lite"/>
    </source>
</evidence>
<dbReference type="PANTHER" id="PTHR34379:SF6">
    <property type="entry name" value="PROTEIN 3F"/>
    <property type="match status" value="1"/>
</dbReference>
<keyword evidence="4" id="KW-1185">Reference proteome</keyword>
<proteinExistence type="predicted"/>
<protein>
    <submittedName>
        <fullName evidence="3">Cysteine-rich RLK (RECEPTOR-like protein kinase)23</fullName>
    </submittedName>
</protein>
<dbReference type="PANTHER" id="PTHR34379">
    <property type="entry name" value="OS07G0553800 PROTEIN"/>
    <property type="match status" value="1"/>
</dbReference>
<feature type="transmembrane region" description="Helical" evidence="2">
    <location>
        <begin position="171"/>
        <end position="201"/>
    </location>
</feature>
<evidence type="ECO:0000313" key="3">
    <source>
        <dbReference type="EMBL" id="GER53913.1"/>
    </source>
</evidence>
<reference evidence="4" key="1">
    <citation type="journal article" date="2019" name="Curr. Biol.">
        <title>Genome Sequence of Striga asiatica Provides Insight into the Evolution of Plant Parasitism.</title>
        <authorList>
            <person name="Yoshida S."/>
            <person name="Kim S."/>
            <person name="Wafula E.K."/>
            <person name="Tanskanen J."/>
            <person name="Kim Y.M."/>
            <person name="Honaas L."/>
            <person name="Yang Z."/>
            <person name="Spallek T."/>
            <person name="Conn C.E."/>
            <person name="Ichihashi Y."/>
            <person name="Cheong K."/>
            <person name="Cui S."/>
            <person name="Der J.P."/>
            <person name="Gundlach H."/>
            <person name="Jiao Y."/>
            <person name="Hori C."/>
            <person name="Ishida J.K."/>
            <person name="Kasahara H."/>
            <person name="Kiba T."/>
            <person name="Kim M.S."/>
            <person name="Koo N."/>
            <person name="Laohavisit A."/>
            <person name="Lee Y.H."/>
            <person name="Lumba S."/>
            <person name="McCourt P."/>
            <person name="Mortimer J.C."/>
            <person name="Mutuku J.M."/>
            <person name="Nomura T."/>
            <person name="Sasaki-Sekimoto Y."/>
            <person name="Seto Y."/>
            <person name="Wang Y."/>
            <person name="Wakatake T."/>
            <person name="Sakakibara H."/>
            <person name="Demura T."/>
            <person name="Yamaguchi S."/>
            <person name="Yoneyama K."/>
            <person name="Manabe R.I."/>
            <person name="Nelson D.C."/>
            <person name="Schulman A.H."/>
            <person name="Timko M.P."/>
            <person name="dePamphilis C.W."/>
            <person name="Choi D."/>
            <person name="Shirasu K."/>
        </authorList>
    </citation>
    <scope>NUCLEOTIDE SEQUENCE [LARGE SCALE GENOMIC DNA]</scope>
    <source>
        <strain evidence="4">cv. UVA1</strain>
    </source>
</reference>
<dbReference type="EMBL" id="BKCP01010848">
    <property type="protein sequence ID" value="GER53913.1"/>
    <property type="molecule type" value="Genomic_DNA"/>
</dbReference>
<comment type="caution">
    <text evidence="3">The sequence shown here is derived from an EMBL/GenBank/DDBJ whole genome shotgun (WGS) entry which is preliminary data.</text>
</comment>
<keyword evidence="3" id="KW-0675">Receptor</keyword>